<organism evidence="1 2">
    <name type="scientific">Carpinus fangiana</name>
    <dbReference type="NCBI Taxonomy" id="176857"/>
    <lineage>
        <taxon>Eukaryota</taxon>
        <taxon>Viridiplantae</taxon>
        <taxon>Streptophyta</taxon>
        <taxon>Embryophyta</taxon>
        <taxon>Tracheophyta</taxon>
        <taxon>Spermatophyta</taxon>
        <taxon>Magnoliopsida</taxon>
        <taxon>eudicotyledons</taxon>
        <taxon>Gunneridae</taxon>
        <taxon>Pentapetalae</taxon>
        <taxon>rosids</taxon>
        <taxon>fabids</taxon>
        <taxon>Fagales</taxon>
        <taxon>Betulaceae</taxon>
        <taxon>Carpinus</taxon>
    </lineage>
</organism>
<dbReference type="AlphaFoldDB" id="A0A5N6QBY1"/>
<evidence type="ECO:0000313" key="1">
    <source>
        <dbReference type="EMBL" id="KAE7995874.1"/>
    </source>
</evidence>
<evidence type="ECO:0000313" key="2">
    <source>
        <dbReference type="Proteomes" id="UP000327013"/>
    </source>
</evidence>
<gene>
    <name evidence="1" type="ORF">FH972_000637</name>
</gene>
<dbReference type="InterPro" id="IPR032675">
    <property type="entry name" value="LRR_dom_sf"/>
</dbReference>
<dbReference type="Proteomes" id="UP000327013">
    <property type="component" value="Chromosome 1"/>
</dbReference>
<protein>
    <submittedName>
        <fullName evidence="1">Uncharacterized protein</fullName>
    </submittedName>
</protein>
<dbReference type="Gene3D" id="3.80.10.10">
    <property type="entry name" value="Ribonuclease Inhibitor"/>
    <property type="match status" value="1"/>
</dbReference>
<dbReference type="EMBL" id="CM017321">
    <property type="protein sequence ID" value="KAE7995874.1"/>
    <property type="molecule type" value="Genomic_DNA"/>
</dbReference>
<proteinExistence type="predicted"/>
<sequence>MSSLVSKLGLGLTCIKGSIPSDIGNLSSLTALNLRTNELDGPIPATVGRLHMLEGLFLQSSKLQPINFYCSHELVESNIPLGGQPVIKFSKWLSHINEYWKYEGLDKIGFIKKSVVRWSVALHYLEHAFTTSHGLQMYAYSVQPKQSSPGSSISSAPLLRPDLSTAASQPLRKQPWPLQSCCSGQIRHPSPDFGLLLQATDAILGHEAPVGQTPPAIIPAIAGPHHQLLCRPVSLSVHLHTPVISRFWQLTSPPST</sequence>
<accession>A0A5N6QBY1</accession>
<dbReference type="SUPFAM" id="SSF52058">
    <property type="entry name" value="L domain-like"/>
    <property type="match status" value="1"/>
</dbReference>
<reference evidence="1 2" key="1">
    <citation type="submission" date="2019-06" db="EMBL/GenBank/DDBJ databases">
        <title>A chromosomal-level reference genome of Carpinus fangiana (Coryloideae, Betulaceae).</title>
        <authorList>
            <person name="Yang X."/>
            <person name="Wang Z."/>
            <person name="Zhang L."/>
            <person name="Hao G."/>
            <person name="Liu J."/>
            <person name="Yang Y."/>
        </authorList>
    </citation>
    <scope>NUCLEOTIDE SEQUENCE [LARGE SCALE GENOMIC DNA]</scope>
    <source>
        <strain evidence="1">Cfa_2016G</strain>
        <tissue evidence="1">Leaf</tissue>
    </source>
</reference>
<name>A0A5N6QBY1_9ROSI</name>
<dbReference type="OrthoDB" id="1744235at2759"/>
<keyword evidence="2" id="KW-1185">Reference proteome</keyword>